<dbReference type="UniPathway" id="UPA00077">
    <property type="reaction ID" value="UER00155"/>
</dbReference>
<dbReference type="Pfam" id="PF01288">
    <property type="entry name" value="HPPK"/>
    <property type="match status" value="1"/>
</dbReference>
<evidence type="ECO:0000256" key="4">
    <source>
        <dbReference type="ARBA" id="ARBA00016218"/>
    </source>
</evidence>
<evidence type="ECO:0000256" key="7">
    <source>
        <dbReference type="ARBA" id="ARBA00022777"/>
    </source>
</evidence>
<dbReference type="PROSITE" id="PS00794">
    <property type="entry name" value="HPPK"/>
    <property type="match status" value="1"/>
</dbReference>
<dbReference type="InterPro" id="IPR035907">
    <property type="entry name" value="Hppk_sf"/>
</dbReference>
<keyword evidence="5 14" id="KW-0808">Transferase</keyword>
<dbReference type="Proteomes" id="UP000269692">
    <property type="component" value="Unassembled WGS sequence"/>
</dbReference>
<comment type="caution">
    <text evidence="14">The sequence shown here is derived from an EMBL/GenBank/DDBJ whole genome shotgun (WGS) entry which is preliminary data.</text>
</comment>
<proteinExistence type="inferred from homology"/>
<keyword evidence="7 14" id="KW-0418">Kinase</keyword>
<dbReference type="OrthoDB" id="9808041at2"/>
<dbReference type="InterPro" id="IPR000550">
    <property type="entry name" value="Hppk"/>
</dbReference>
<dbReference type="GO" id="GO:0005524">
    <property type="term" value="F:ATP binding"/>
    <property type="evidence" value="ECO:0007669"/>
    <property type="project" value="UniProtKB-KW"/>
</dbReference>
<evidence type="ECO:0000256" key="9">
    <source>
        <dbReference type="ARBA" id="ARBA00022909"/>
    </source>
</evidence>
<accession>A0A3L7ADC6</accession>
<evidence type="ECO:0000313" key="15">
    <source>
        <dbReference type="Proteomes" id="UP000269692"/>
    </source>
</evidence>
<evidence type="ECO:0000256" key="5">
    <source>
        <dbReference type="ARBA" id="ARBA00022679"/>
    </source>
</evidence>
<dbReference type="SUPFAM" id="SSF55083">
    <property type="entry name" value="6-hydroxymethyl-7,8-dihydropterin pyrophosphokinase, HPPK"/>
    <property type="match status" value="1"/>
</dbReference>
<dbReference type="GO" id="GO:0016301">
    <property type="term" value="F:kinase activity"/>
    <property type="evidence" value="ECO:0007669"/>
    <property type="project" value="UniProtKB-KW"/>
</dbReference>
<dbReference type="NCBIfam" id="TIGR01498">
    <property type="entry name" value="folK"/>
    <property type="match status" value="1"/>
</dbReference>
<organism evidence="14 15">
    <name type="scientific">Xanthobacter tagetidis</name>
    <dbReference type="NCBI Taxonomy" id="60216"/>
    <lineage>
        <taxon>Bacteria</taxon>
        <taxon>Pseudomonadati</taxon>
        <taxon>Pseudomonadota</taxon>
        <taxon>Alphaproteobacteria</taxon>
        <taxon>Hyphomicrobiales</taxon>
        <taxon>Xanthobacteraceae</taxon>
        <taxon>Xanthobacter</taxon>
    </lineage>
</organism>
<dbReference type="EMBL" id="RCTF01000010">
    <property type="protein sequence ID" value="RLP77728.1"/>
    <property type="molecule type" value="Genomic_DNA"/>
</dbReference>
<gene>
    <name evidence="14" type="primary">folK</name>
    <name evidence="14" type="ORF">D9R14_13810</name>
</gene>
<dbReference type="CDD" id="cd00483">
    <property type="entry name" value="HPPK"/>
    <property type="match status" value="1"/>
</dbReference>
<comment type="function">
    <text evidence="10">Catalyzes the transfer of pyrophosphate from adenosine triphosphate (ATP) to 6-hydroxymethyl-7,8-dihydropterin, an enzymatic step in folate biosynthesis pathway.</text>
</comment>
<evidence type="ECO:0000256" key="11">
    <source>
        <dbReference type="ARBA" id="ARBA00029766"/>
    </source>
</evidence>
<dbReference type="PANTHER" id="PTHR43071:SF1">
    <property type="entry name" value="2-AMINO-4-HYDROXY-6-HYDROXYMETHYLDIHYDROPTERIDINE PYROPHOSPHOKINASE"/>
    <property type="match status" value="1"/>
</dbReference>
<evidence type="ECO:0000256" key="2">
    <source>
        <dbReference type="ARBA" id="ARBA00005810"/>
    </source>
</evidence>
<keyword evidence="6" id="KW-0547">Nucleotide-binding</keyword>
<dbReference type="Gene3D" id="3.30.70.560">
    <property type="entry name" value="7,8-Dihydro-6-hydroxymethylpterin-pyrophosphokinase HPPK"/>
    <property type="match status" value="1"/>
</dbReference>
<evidence type="ECO:0000256" key="10">
    <source>
        <dbReference type="ARBA" id="ARBA00029409"/>
    </source>
</evidence>
<evidence type="ECO:0000259" key="13">
    <source>
        <dbReference type="PROSITE" id="PS00794"/>
    </source>
</evidence>
<dbReference type="RefSeq" id="WP_121623906.1">
    <property type="nucleotide sequence ID" value="NZ_JACIIW010000001.1"/>
</dbReference>
<dbReference type="GO" id="GO:0046656">
    <property type="term" value="P:folic acid biosynthetic process"/>
    <property type="evidence" value="ECO:0007669"/>
    <property type="project" value="UniProtKB-KW"/>
</dbReference>
<evidence type="ECO:0000256" key="6">
    <source>
        <dbReference type="ARBA" id="ARBA00022741"/>
    </source>
</evidence>
<evidence type="ECO:0000256" key="12">
    <source>
        <dbReference type="ARBA" id="ARBA00033413"/>
    </source>
</evidence>
<comment type="similarity">
    <text evidence="2">Belongs to the HPPK family.</text>
</comment>
<feature type="domain" description="7,8-dihydro-6-hydroxymethylpterin-pyrophosphokinase" evidence="13">
    <location>
        <begin position="95"/>
        <end position="106"/>
    </location>
</feature>
<dbReference type="GO" id="GO:0046654">
    <property type="term" value="P:tetrahydrofolate biosynthetic process"/>
    <property type="evidence" value="ECO:0007669"/>
    <property type="project" value="UniProtKB-UniPathway"/>
</dbReference>
<dbReference type="GO" id="GO:0003848">
    <property type="term" value="F:2-amino-4-hydroxy-6-hydroxymethyldihydropteridine diphosphokinase activity"/>
    <property type="evidence" value="ECO:0007669"/>
    <property type="project" value="UniProtKB-EC"/>
</dbReference>
<evidence type="ECO:0000256" key="1">
    <source>
        <dbReference type="ARBA" id="ARBA00005051"/>
    </source>
</evidence>
<dbReference type="AlphaFoldDB" id="A0A3L7ADC6"/>
<dbReference type="EC" id="2.7.6.3" evidence="3"/>
<evidence type="ECO:0000256" key="8">
    <source>
        <dbReference type="ARBA" id="ARBA00022840"/>
    </source>
</evidence>
<keyword evidence="9" id="KW-0289">Folate biosynthesis</keyword>
<sequence length="178" mass="19055">MPAEALSRRAFLCLGSNVGDRALALGEARVRLEAAGVRLTAVSSLYETPPWGPVPQGPYLNQVVEVASPVGPRALLELALAIERQLGRDRAREVRYGPRRIDIDILWFDGETIAEADLEIPHPRLMERAFVLVPLVEIAPDFSAFGISAKAALAGLDASGIRRLGAAETAHEKGAAPS</sequence>
<name>A0A3L7ADC6_9HYPH</name>
<evidence type="ECO:0000256" key="3">
    <source>
        <dbReference type="ARBA" id="ARBA00013253"/>
    </source>
</evidence>
<protein>
    <recommendedName>
        <fullName evidence="4">2-amino-4-hydroxy-6-hydroxymethyldihydropteridine pyrophosphokinase</fullName>
        <ecNumber evidence="3">2.7.6.3</ecNumber>
    </recommendedName>
    <alternativeName>
        <fullName evidence="11">6-hydroxymethyl-7,8-dihydropterin pyrophosphokinase</fullName>
    </alternativeName>
    <alternativeName>
        <fullName evidence="12">7,8-dihydro-6-hydroxymethylpterin-pyrophosphokinase</fullName>
    </alternativeName>
</protein>
<reference evidence="14 15" key="1">
    <citation type="submission" date="2018-10" db="EMBL/GenBank/DDBJ databases">
        <title>Xanthobacter tagetidis genome sequencing and assembly.</title>
        <authorList>
            <person name="Maclea K.S."/>
            <person name="Goen A.E."/>
            <person name="Fatima S.A."/>
        </authorList>
    </citation>
    <scope>NUCLEOTIDE SEQUENCE [LARGE SCALE GENOMIC DNA]</scope>
    <source>
        <strain evidence="14 15">ATCC 700314</strain>
    </source>
</reference>
<comment type="pathway">
    <text evidence="1">Cofactor biosynthesis; tetrahydrofolate biosynthesis; 2-amino-4-hydroxy-6-hydroxymethyl-7,8-dihydropteridine diphosphate from 7,8-dihydroneopterin triphosphate: step 4/4.</text>
</comment>
<keyword evidence="15" id="KW-1185">Reference proteome</keyword>
<keyword evidence="8" id="KW-0067">ATP-binding</keyword>
<dbReference type="PANTHER" id="PTHR43071">
    <property type="entry name" value="2-AMINO-4-HYDROXY-6-HYDROXYMETHYLDIHYDROPTERIDINE PYROPHOSPHOKINASE"/>
    <property type="match status" value="1"/>
</dbReference>
<evidence type="ECO:0000313" key="14">
    <source>
        <dbReference type="EMBL" id="RLP77728.1"/>
    </source>
</evidence>